<organism evidence="1 2">
    <name type="scientific">Pendulispora albinea</name>
    <dbReference type="NCBI Taxonomy" id="2741071"/>
    <lineage>
        <taxon>Bacteria</taxon>
        <taxon>Pseudomonadati</taxon>
        <taxon>Myxococcota</taxon>
        <taxon>Myxococcia</taxon>
        <taxon>Myxococcales</taxon>
        <taxon>Sorangiineae</taxon>
        <taxon>Pendulisporaceae</taxon>
        <taxon>Pendulispora</taxon>
    </lineage>
</organism>
<dbReference type="RefSeq" id="WP_394824609.1">
    <property type="nucleotide sequence ID" value="NZ_CP089984.1"/>
</dbReference>
<evidence type="ECO:0000313" key="1">
    <source>
        <dbReference type="EMBL" id="WXB14986.1"/>
    </source>
</evidence>
<dbReference type="CDD" id="cd03443">
    <property type="entry name" value="PaaI_thioesterase"/>
    <property type="match status" value="1"/>
</dbReference>
<gene>
    <name evidence="1" type="ORF">LZC94_45105</name>
</gene>
<accession>A0ABZ2LYY6</accession>
<evidence type="ECO:0000313" key="2">
    <source>
        <dbReference type="Proteomes" id="UP001370348"/>
    </source>
</evidence>
<dbReference type="SUPFAM" id="SSF54637">
    <property type="entry name" value="Thioesterase/thiol ester dehydrase-isomerase"/>
    <property type="match status" value="1"/>
</dbReference>
<protein>
    <submittedName>
        <fullName evidence="1">PaaI family thioesterase</fullName>
    </submittedName>
</protein>
<proteinExistence type="predicted"/>
<name>A0ABZ2LYY6_9BACT</name>
<dbReference type="Gene3D" id="3.10.129.10">
    <property type="entry name" value="Hotdog Thioesterase"/>
    <property type="match status" value="1"/>
</dbReference>
<sequence length="151" mass="16442">MSDQSIQERLFPTLTCFGCGPANPKGFHLRSYGAEDDTVIGAFWPGPEHDNGFGFLNGGIISTVLDCHTAAAVVQGSVDHGFRALDGAPLPFITAGFDVRFLRPTPLGPKVDLWAKVESIAEQEAIVIGELRCDGKVRASMRAVWKRFRPR</sequence>
<dbReference type="InterPro" id="IPR029069">
    <property type="entry name" value="HotDog_dom_sf"/>
</dbReference>
<keyword evidence="2" id="KW-1185">Reference proteome</keyword>
<reference evidence="1 2" key="1">
    <citation type="submission" date="2021-12" db="EMBL/GenBank/DDBJ databases">
        <title>Discovery of the Pendulisporaceae a myxobacterial family with distinct sporulation behavior and unique specialized metabolism.</title>
        <authorList>
            <person name="Garcia R."/>
            <person name="Popoff A."/>
            <person name="Bader C.D."/>
            <person name="Loehr J."/>
            <person name="Walesch S."/>
            <person name="Walt C."/>
            <person name="Boldt J."/>
            <person name="Bunk B."/>
            <person name="Haeckl F.J.F.P.J."/>
            <person name="Gunesch A.P."/>
            <person name="Birkelbach J."/>
            <person name="Nuebel U."/>
            <person name="Pietschmann T."/>
            <person name="Bach T."/>
            <person name="Mueller R."/>
        </authorList>
    </citation>
    <scope>NUCLEOTIDE SEQUENCE [LARGE SCALE GENOMIC DNA]</scope>
    <source>
        <strain evidence="1 2">MSr11954</strain>
    </source>
</reference>
<dbReference type="Proteomes" id="UP001370348">
    <property type="component" value="Chromosome"/>
</dbReference>
<dbReference type="EMBL" id="CP089984">
    <property type="protein sequence ID" value="WXB14986.1"/>
    <property type="molecule type" value="Genomic_DNA"/>
</dbReference>